<evidence type="ECO:0000256" key="1">
    <source>
        <dbReference type="ARBA" id="ARBA00001255"/>
    </source>
</evidence>
<evidence type="ECO:0000256" key="4">
    <source>
        <dbReference type="ARBA" id="ARBA00009743"/>
    </source>
</evidence>
<dbReference type="PANTHER" id="PTHR11452">
    <property type="entry name" value="ALPHA-GALACTOSIDASE/ALPHA-N-ACETYLGALACTOSAMINIDASE"/>
    <property type="match status" value="1"/>
</dbReference>
<proteinExistence type="inferred from homology"/>
<evidence type="ECO:0000256" key="10">
    <source>
        <dbReference type="ARBA" id="ARBA00023180"/>
    </source>
</evidence>
<dbReference type="InterPro" id="IPR000111">
    <property type="entry name" value="Glyco_hydro_27/36_CS"/>
</dbReference>
<dbReference type="InterPro" id="IPR013785">
    <property type="entry name" value="Aldolase_TIM"/>
</dbReference>
<evidence type="ECO:0000256" key="6">
    <source>
        <dbReference type="ARBA" id="ARBA00022525"/>
    </source>
</evidence>
<keyword evidence="9 12" id="KW-1015">Disulfide bond</keyword>
<dbReference type="FunFam" id="3.20.20.70:FF:000202">
    <property type="entry name" value="Alpha-galactosidase"/>
    <property type="match status" value="1"/>
</dbReference>
<feature type="chain" id="PRO_5004919041" description="Alpha-galactosidase" evidence="13">
    <location>
        <begin position="21"/>
        <end position="510"/>
    </location>
</feature>
<dbReference type="Gene3D" id="3.20.20.70">
    <property type="entry name" value="Aldolase class I"/>
    <property type="match status" value="1"/>
</dbReference>
<keyword evidence="10" id="KW-0325">Glycoprotein</keyword>
<keyword evidence="16" id="KW-1185">Reference proteome</keyword>
<feature type="signal peptide" evidence="13">
    <location>
        <begin position="1"/>
        <end position="20"/>
    </location>
</feature>
<dbReference type="HOGENOM" id="CLU_013093_1_0_1"/>
<dbReference type="InterPro" id="IPR017853">
    <property type="entry name" value="GH"/>
</dbReference>
<dbReference type="PRINTS" id="PR00740">
    <property type="entry name" value="GLHYDRLASE27"/>
</dbReference>
<evidence type="ECO:0000259" key="14">
    <source>
        <dbReference type="Pfam" id="PF17801"/>
    </source>
</evidence>
<comment type="subcellular location">
    <subcellularLocation>
        <location evidence="3">Secreted</location>
    </subcellularLocation>
</comment>
<dbReference type="SUPFAM" id="SSF51445">
    <property type="entry name" value="(Trans)glycosidases"/>
    <property type="match status" value="1"/>
</dbReference>
<evidence type="ECO:0000256" key="2">
    <source>
        <dbReference type="ARBA" id="ARBA00003969"/>
    </source>
</evidence>
<comment type="caution">
    <text evidence="15">The sequence shown here is derived from an EMBL/GenBank/DDBJ whole genome shotgun (WGS) entry which is preliminary data.</text>
</comment>
<dbReference type="Pfam" id="PF16499">
    <property type="entry name" value="Melibiase_2"/>
    <property type="match status" value="2"/>
</dbReference>
<comment type="catalytic activity">
    <reaction evidence="1 12">
        <text>Hydrolysis of terminal, non-reducing alpha-D-galactose residues in alpha-D-galactosides, including galactose oligosaccharides, galactomannans and galactolipids.</text>
        <dbReference type="EC" id="3.2.1.22"/>
    </reaction>
</comment>
<keyword evidence="7 13" id="KW-0732">Signal</keyword>
<keyword evidence="11 12" id="KW-0326">Glycosidase</keyword>
<dbReference type="InterPro" id="IPR013780">
    <property type="entry name" value="Glyco_hydro_b"/>
</dbReference>
<dbReference type="Pfam" id="PF17801">
    <property type="entry name" value="Melibiase_C"/>
    <property type="match status" value="1"/>
</dbReference>
<evidence type="ECO:0000256" key="12">
    <source>
        <dbReference type="RuleBase" id="RU361168"/>
    </source>
</evidence>
<evidence type="ECO:0000256" key="7">
    <source>
        <dbReference type="ARBA" id="ARBA00022729"/>
    </source>
</evidence>
<dbReference type="PROSITE" id="PS00512">
    <property type="entry name" value="ALPHA_GALACTOSIDASE"/>
    <property type="match status" value="1"/>
</dbReference>
<organism evidence="15 16">
    <name type="scientific">Sclerotinia borealis (strain F-4128)</name>
    <dbReference type="NCBI Taxonomy" id="1432307"/>
    <lineage>
        <taxon>Eukaryota</taxon>
        <taxon>Fungi</taxon>
        <taxon>Dikarya</taxon>
        <taxon>Ascomycota</taxon>
        <taxon>Pezizomycotina</taxon>
        <taxon>Leotiomycetes</taxon>
        <taxon>Helotiales</taxon>
        <taxon>Sclerotiniaceae</taxon>
        <taxon>Sclerotinia</taxon>
    </lineage>
</organism>
<dbReference type="InterPro" id="IPR041233">
    <property type="entry name" value="Melibiase_C"/>
</dbReference>
<dbReference type="Gene3D" id="2.60.40.1180">
    <property type="entry name" value="Golgi alpha-mannosidase II"/>
    <property type="match status" value="1"/>
</dbReference>
<evidence type="ECO:0000256" key="8">
    <source>
        <dbReference type="ARBA" id="ARBA00022801"/>
    </source>
</evidence>
<dbReference type="InterPro" id="IPR002241">
    <property type="entry name" value="Glyco_hydro_27"/>
</dbReference>
<accession>W9CGC8</accession>
<dbReference type="InterPro" id="IPR006215">
    <property type="entry name" value="Glyco_hydro_melibiase"/>
</dbReference>
<feature type="domain" description="Alpha galactosidase C-terminal" evidence="14">
    <location>
        <begin position="344"/>
        <end position="418"/>
    </location>
</feature>
<evidence type="ECO:0000256" key="9">
    <source>
        <dbReference type="ARBA" id="ARBA00023157"/>
    </source>
</evidence>
<gene>
    <name evidence="15" type="ORF">SBOR_4613</name>
</gene>
<dbReference type="SUPFAM" id="SSF51011">
    <property type="entry name" value="Glycosyl hydrolase domain"/>
    <property type="match status" value="1"/>
</dbReference>
<dbReference type="Proteomes" id="UP000019487">
    <property type="component" value="Unassembled WGS sequence"/>
</dbReference>
<dbReference type="STRING" id="1432307.W9CGC8"/>
<sequence length="510" mass="54852">MSVRSTFGAVTALLAFGTDAVNNGLARTPQMGWDNWNALGCDVSEELLLQTADLIVDYGLKDLGYQYVILDDCWSNGRNASDNNTLVADATKFPQGMKAVADALHDLGLGFGMYSDAGAYTCGGYAGSLGYETVDANYFASVGIDYLKYDNCYNTGQAGTQYLSSQRYQVMANALNATGRPILYSLCNWGEDSPWNWGSTTANSWRISGDVYDSWDRADSRCPCDGPDAFNCVLPGFHCSIVNIMNKASFIVSKAQPGAWNDLDMLEVGNGGMTDAEYVAHFSMWSIAKSPLILGNDLRKIQPADLAIISNPAVIAVNQDPQGTSAARRWMYTADATNANSVATIQMWSGSLQSTTNSTTSDMVLLLINGGSETLTMNATLADIFIDYGTAGTAPQVSMEWELRDLWENRMDNTTAQAIVGASTATGNATTGYNATTVGDGRYNATEMSYKDGLAAGRSELLGNLTGTVKPSGTVIADVEAHGVKMFRMRPLKTDKAIKKYYSGHDLEAI</sequence>
<evidence type="ECO:0000256" key="5">
    <source>
        <dbReference type="ARBA" id="ARBA00012755"/>
    </source>
</evidence>
<keyword evidence="8 12" id="KW-0378">Hydrolase</keyword>
<dbReference type="PRINTS" id="PR00748">
    <property type="entry name" value="MELIBIASE"/>
</dbReference>
<evidence type="ECO:0000313" key="16">
    <source>
        <dbReference type="Proteomes" id="UP000019487"/>
    </source>
</evidence>
<dbReference type="EC" id="3.2.1.22" evidence="5 12"/>
<protein>
    <recommendedName>
        <fullName evidence="5 12">Alpha-galactosidase</fullName>
        <ecNumber evidence="5 12">3.2.1.22</ecNumber>
    </recommendedName>
    <alternativeName>
        <fullName evidence="12">Melibiase</fullName>
    </alternativeName>
</protein>
<keyword evidence="6" id="KW-0964">Secreted</keyword>
<reference evidence="15 16" key="1">
    <citation type="journal article" date="2014" name="Genome Announc.">
        <title>Draft genome sequence of Sclerotinia borealis, a psychrophilic plant pathogenic fungus.</title>
        <authorList>
            <person name="Mardanov A.V."/>
            <person name="Beletsky A.V."/>
            <person name="Kadnikov V.V."/>
            <person name="Ignatov A.N."/>
            <person name="Ravin N.V."/>
        </authorList>
    </citation>
    <scope>NUCLEOTIDE SEQUENCE [LARGE SCALE GENOMIC DNA]</scope>
    <source>
        <strain evidence="16">F-4157</strain>
    </source>
</reference>
<evidence type="ECO:0000313" key="15">
    <source>
        <dbReference type="EMBL" id="ESZ94993.1"/>
    </source>
</evidence>
<name>W9CGC8_SCLBF</name>
<dbReference type="PANTHER" id="PTHR11452:SF75">
    <property type="entry name" value="ALPHA-GALACTOSIDASE MEL1"/>
    <property type="match status" value="1"/>
</dbReference>
<evidence type="ECO:0000256" key="3">
    <source>
        <dbReference type="ARBA" id="ARBA00004613"/>
    </source>
</evidence>
<dbReference type="EMBL" id="AYSA01000213">
    <property type="protein sequence ID" value="ESZ94993.1"/>
    <property type="molecule type" value="Genomic_DNA"/>
</dbReference>
<comment type="function">
    <text evidence="2">Hydrolyzes a variety of simple alpha-D-galactoside as well as more complex molecules such as oligosaccharides and polysaccharides.</text>
</comment>
<dbReference type="AlphaFoldDB" id="W9CGC8"/>
<dbReference type="GO" id="GO:0004557">
    <property type="term" value="F:alpha-galactosidase activity"/>
    <property type="evidence" value="ECO:0007669"/>
    <property type="project" value="UniProtKB-EC"/>
</dbReference>
<dbReference type="GO" id="GO:0005576">
    <property type="term" value="C:extracellular region"/>
    <property type="evidence" value="ECO:0007669"/>
    <property type="project" value="UniProtKB-SubCell"/>
</dbReference>
<comment type="similarity">
    <text evidence="4 12">Belongs to the glycosyl hydrolase 27 family.</text>
</comment>
<dbReference type="CDD" id="cd14792">
    <property type="entry name" value="GH27"/>
    <property type="match status" value="1"/>
</dbReference>
<dbReference type="GO" id="GO:0005995">
    <property type="term" value="P:melibiose catabolic process"/>
    <property type="evidence" value="ECO:0007669"/>
    <property type="project" value="UniProtKB-ARBA"/>
</dbReference>
<dbReference type="OrthoDB" id="5795902at2759"/>
<evidence type="ECO:0000256" key="13">
    <source>
        <dbReference type="SAM" id="SignalP"/>
    </source>
</evidence>
<evidence type="ECO:0000256" key="11">
    <source>
        <dbReference type="ARBA" id="ARBA00023295"/>
    </source>
</evidence>